<dbReference type="GO" id="GO:0043024">
    <property type="term" value="F:ribosomal small subunit binding"/>
    <property type="evidence" value="ECO:0007669"/>
    <property type="project" value="InterPro"/>
</dbReference>
<feature type="repeat" description="PPR" evidence="12">
    <location>
        <begin position="262"/>
        <end position="296"/>
    </location>
</feature>
<dbReference type="RefSeq" id="XP_022080697.1">
    <property type="nucleotide sequence ID" value="XM_022225005.1"/>
</dbReference>
<dbReference type="OMA" id="FMHQEAQ"/>
<dbReference type="InterPro" id="IPR055063">
    <property type="entry name" value="Rib_mS39_PPR"/>
</dbReference>
<dbReference type="Pfam" id="PF13812">
    <property type="entry name" value="PPR_3"/>
    <property type="match status" value="2"/>
</dbReference>
<dbReference type="GeneID" id="110973850"/>
<evidence type="ECO:0000313" key="14">
    <source>
        <dbReference type="Proteomes" id="UP000694845"/>
    </source>
</evidence>
<dbReference type="PANTHER" id="PTHR16276:SF1">
    <property type="entry name" value="SMALL RIBOSOMAL SUBUNIT PROTEIN MS39"/>
    <property type="match status" value="1"/>
</dbReference>
<keyword evidence="10" id="KW-0687">Ribonucleoprotein</keyword>
<evidence type="ECO:0000256" key="2">
    <source>
        <dbReference type="ARBA" id="ARBA00008551"/>
    </source>
</evidence>
<feature type="region of interest" description="Disordered" evidence="13">
    <location>
        <begin position="198"/>
        <end position="242"/>
    </location>
</feature>
<accession>A0A8B7XKM0</accession>
<keyword evidence="7" id="KW-0809">Transit peptide</keyword>
<dbReference type="GO" id="GO:0005840">
    <property type="term" value="C:ribosome"/>
    <property type="evidence" value="ECO:0007669"/>
    <property type="project" value="UniProtKB-KW"/>
</dbReference>
<dbReference type="PROSITE" id="PS51375">
    <property type="entry name" value="PPR"/>
    <property type="match status" value="1"/>
</dbReference>
<evidence type="ECO:0000256" key="11">
    <source>
        <dbReference type="ARBA" id="ARBA00035134"/>
    </source>
</evidence>
<evidence type="ECO:0000256" key="3">
    <source>
        <dbReference type="ARBA" id="ARBA00022730"/>
    </source>
</evidence>
<comment type="subcellular location">
    <subcellularLocation>
        <location evidence="1">Mitochondrion</location>
    </subcellularLocation>
</comment>
<proteinExistence type="inferred from homology"/>
<dbReference type="AlphaFoldDB" id="A0A8B7XKM0"/>
<evidence type="ECO:0000256" key="12">
    <source>
        <dbReference type="PROSITE-ProRule" id="PRU00708"/>
    </source>
</evidence>
<dbReference type="CTD" id="55037"/>
<reference evidence="15" key="1">
    <citation type="submission" date="2025-08" db="UniProtKB">
        <authorList>
            <consortium name="RefSeq"/>
        </authorList>
    </citation>
    <scope>IDENTIFICATION</scope>
</reference>
<gene>
    <name evidence="15" type="primary">LOC110973850</name>
</gene>
<evidence type="ECO:0000256" key="13">
    <source>
        <dbReference type="SAM" id="MobiDB-lite"/>
    </source>
</evidence>
<dbReference type="PANTHER" id="PTHR16276">
    <property type="entry name" value="PENTATRICOPEPTIDE REPEAT DOMAIN-CONTAINING PROTEIN 3"/>
    <property type="match status" value="1"/>
</dbReference>
<dbReference type="InterPro" id="IPR037387">
    <property type="entry name" value="PTCD3"/>
</dbReference>
<dbReference type="InterPro" id="IPR011990">
    <property type="entry name" value="TPR-like_helical_dom_sf"/>
</dbReference>
<dbReference type="GO" id="GO:0006417">
    <property type="term" value="P:regulation of translation"/>
    <property type="evidence" value="ECO:0007669"/>
    <property type="project" value="UniProtKB-KW"/>
</dbReference>
<dbReference type="GO" id="GO:0032543">
    <property type="term" value="P:mitochondrial translation"/>
    <property type="evidence" value="ECO:0007669"/>
    <property type="project" value="InterPro"/>
</dbReference>
<dbReference type="NCBIfam" id="TIGR00756">
    <property type="entry name" value="PPR"/>
    <property type="match status" value="1"/>
</dbReference>
<keyword evidence="6" id="KW-0694">RNA-binding</keyword>
<dbReference type="Proteomes" id="UP000694845">
    <property type="component" value="Unplaced"/>
</dbReference>
<keyword evidence="3" id="KW-0699">rRNA-binding</keyword>
<name>A0A8B7XKM0_ACAPL</name>
<dbReference type="Gene3D" id="1.25.40.10">
    <property type="entry name" value="Tetratricopeptide repeat domain"/>
    <property type="match status" value="1"/>
</dbReference>
<dbReference type="InterPro" id="IPR002885">
    <property type="entry name" value="PPR_rpt"/>
</dbReference>
<evidence type="ECO:0000256" key="10">
    <source>
        <dbReference type="ARBA" id="ARBA00023274"/>
    </source>
</evidence>
<evidence type="ECO:0000256" key="8">
    <source>
        <dbReference type="ARBA" id="ARBA00022980"/>
    </source>
</evidence>
<keyword evidence="5" id="KW-0810">Translation regulation</keyword>
<protein>
    <recommendedName>
        <fullName evidence="11">Small ribosomal subunit protein mS39</fullName>
    </recommendedName>
</protein>
<feature type="compositionally biased region" description="Low complexity" evidence="13">
    <location>
        <begin position="202"/>
        <end position="224"/>
    </location>
</feature>
<dbReference type="GO" id="GO:0005739">
    <property type="term" value="C:mitochondrion"/>
    <property type="evidence" value="ECO:0007669"/>
    <property type="project" value="UniProtKB-SubCell"/>
</dbReference>
<dbReference type="GO" id="GO:0019843">
    <property type="term" value="F:rRNA binding"/>
    <property type="evidence" value="ECO:0007669"/>
    <property type="project" value="UniProtKB-KW"/>
</dbReference>
<keyword evidence="9" id="KW-0496">Mitochondrion</keyword>
<dbReference type="GO" id="GO:1990904">
    <property type="term" value="C:ribonucleoprotein complex"/>
    <property type="evidence" value="ECO:0007669"/>
    <property type="project" value="UniProtKB-KW"/>
</dbReference>
<dbReference type="Pfam" id="PF22330">
    <property type="entry name" value="Rib_mS39_PPR"/>
    <property type="match status" value="1"/>
</dbReference>
<sequence length="682" mass="77581">MAASTRVFILCKSPSKSALYSCLHNHIHRHLYLSSCLGQETTATQKPQKEIHIPKKKNRDPTSVLQALSSTVKRDPTASPYMFHDDPFLLPRNSGERRRYALAAESGRKAAQYVINKWPEHFLAVQRDSPKVEAFYPPEKHYLFGDPSEEAVLERVENSDMKEALEMFYKLLDTGSAVSMETSNALLDLLCYHGYSGEPMPEEQGASAEAEASENSESTESTDPSEADSKGQAWKKRKTGREARWKENNDIEKLFNTLQERNAHAYCSMVRGMIKHGAATKAFIMYNEMQERGIQADVQTYNALIKGVVYIREDYMERWKVIYQLMKQMHLEGVRPNLSTFNTMLDDLRIMGVVGRKKALQTVSEMKAIGVEPSLGTYNLLLMIFYKDSLPPSDVLYDIMDTIDGTSFSLRHEQDVFFFKNAMNICLSLKDLELAYRVDLLLNTGENYKLAGDYFAQNVYYGKFFNLICLMDSVDAMMEYYEKLVPSALIPNAQVYIEMLRSMETAGTYDKAAVIWKDICHFSHHYRQPLLETLLSVMSQATDADNKLTSEFFDIAMEIKLVIAASKSRRDPVEWRSSSLTHLALICLKAKQLDKAWEVLDLFKEENKLPGNILLEEYLEACIEASDNQKAISCLQFVSSVSSTLALQFIDRVKGQLTLLPQERKKIDAILAEEDLDEAGAQ</sequence>
<evidence type="ECO:0000256" key="7">
    <source>
        <dbReference type="ARBA" id="ARBA00022946"/>
    </source>
</evidence>
<organism evidence="14 15">
    <name type="scientific">Acanthaster planci</name>
    <name type="common">Crown-of-thorns starfish</name>
    <dbReference type="NCBI Taxonomy" id="133434"/>
    <lineage>
        <taxon>Eukaryota</taxon>
        <taxon>Metazoa</taxon>
        <taxon>Echinodermata</taxon>
        <taxon>Eleutherozoa</taxon>
        <taxon>Asterozoa</taxon>
        <taxon>Asteroidea</taxon>
        <taxon>Valvatacea</taxon>
        <taxon>Valvatida</taxon>
        <taxon>Acanthasteridae</taxon>
        <taxon>Acanthaster</taxon>
    </lineage>
</organism>
<keyword evidence="14" id="KW-1185">Reference proteome</keyword>
<dbReference type="OrthoDB" id="185373at2759"/>
<evidence type="ECO:0000256" key="5">
    <source>
        <dbReference type="ARBA" id="ARBA00022845"/>
    </source>
</evidence>
<evidence type="ECO:0000256" key="9">
    <source>
        <dbReference type="ARBA" id="ARBA00023128"/>
    </source>
</evidence>
<evidence type="ECO:0000256" key="1">
    <source>
        <dbReference type="ARBA" id="ARBA00004173"/>
    </source>
</evidence>
<keyword evidence="4" id="KW-0677">Repeat</keyword>
<dbReference type="KEGG" id="aplc:110973850"/>
<evidence type="ECO:0000256" key="4">
    <source>
        <dbReference type="ARBA" id="ARBA00022737"/>
    </source>
</evidence>
<evidence type="ECO:0000313" key="15">
    <source>
        <dbReference type="RefSeq" id="XP_022080697.1"/>
    </source>
</evidence>
<comment type="similarity">
    <text evidence="2">Belongs to the mitochondrion-specific ribosomal protein mS39 family.</text>
</comment>
<keyword evidence="8" id="KW-0689">Ribosomal protein</keyword>
<evidence type="ECO:0000256" key="6">
    <source>
        <dbReference type="ARBA" id="ARBA00022884"/>
    </source>
</evidence>